<name>A0AAV5TWL1_9BILA</name>
<keyword evidence="2" id="KW-1185">Reference proteome</keyword>
<dbReference type="EMBL" id="BTSX01000005">
    <property type="protein sequence ID" value="GMS98851.1"/>
    <property type="molecule type" value="Genomic_DNA"/>
</dbReference>
<accession>A0AAV5TWL1</accession>
<organism evidence="1 2">
    <name type="scientific">Pristionchus entomophagus</name>
    <dbReference type="NCBI Taxonomy" id="358040"/>
    <lineage>
        <taxon>Eukaryota</taxon>
        <taxon>Metazoa</taxon>
        <taxon>Ecdysozoa</taxon>
        <taxon>Nematoda</taxon>
        <taxon>Chromadorea</taxon>
        <taxon>Rhabditida</taxon>
        <taxon>Rhabditina</taxon>
        <taxon>Diplogasteromorpha</taxon>
        <taxon>Diplogasteroidea</taxon>
        <taxon>Neodiplogasteridae</taxon>
        <taxon>Pristionchus</taxon>
    </lineage>
</organism>
<gene>
    <name evidence="1" type="ORF">PENTCL1PPCAC_21026</name>
</gene>
<evidence type="ECO:0000313" key="2">
    <source>
        <dbReference type="Proteomes" id="UP001432027"/>
    </source>
</evidence>
<dbReference type="AlphaFoldDB" id="A0AAV5TWL1"/>
<comment type="caution">
    <text evidence="1">The sequence shown here is derived from an EMBL/GenBank/DDBJ whole genome shotgun (WGS) entry which is preliminary data.</text>
</comment>
<sequence length="134" mass="14095">ITTVQQIGSSCFTAAPWDRVRPLIADVISMTSLETCLDSCIHSDEDDLSQCAAASYSPASRCALLGKDTPRSFCCGLKGSLYVRDPECGDCVTPVYVDPGCNSQLHACTEAVRNGAVLECPPGAGGLFLTSTNQ</sequence>
<reference evidence="1" key="1">
    <citation type="submission" date="2023-10" db="EMBL/GenBank/DDBJ databases">
        <title>Genome assembly of Pristionchus species.</title>
        <authorList>
            <person name="Yoshida K."/>
            <person name="Sommer R.J."/>
        </authorList>
    </citation>
    <scope>NUCLEOTIDE SEQUENCE</scope>
    <source>
        <strain evidence="1">RS0144</strain>
    </source>
</reference>
<feature type="non-terminal residue" evidence="1">
    <location>
        <position position="134"/>
    </location>
</feature>
<proteinExistence type="predicted"/>
<dbReference type="Proteomes" id="UP001432027">
    <property type="component" value="Unassembled WGS sequence"/>
</dbReference>
<evidence type="ECO:0000313" key="1">
    <source>
        <dbReference type="EMBL" id="GMS98851.1"/>
    </source>
</evidence>
<protein>
    <submittedName>
        <fullName evidence="1">Uncharacterized protein</fullName>
    </submittedName>
</protein>
<feature type="non-terminal residue" evidence="1">
    <location>
        <position position="1"/>
    </location>
</feature>